<organism evidence="2 3">
    <name type="scientific">Weissella viridescens</name>
    <name type="common">Lactobacillus viridescens</name>
    <dbReference type="NCBI Taxonomy" id="1629"/>
    <lineage>
        <taxon>Bacteria</taxon>
        <taxon>Bacillati</taxon>
        <taxon>Bacillota</taxon>
        <taxon>Bacilli</taxon>
        <taxon>Lactobacillales</taxon>
        <taxon>Lactobacillaceae</taxon>
        <taxon>Weissella</taxon>
    </lineage>
</organism>
<dbReference type="EC" id="6.3.3.1" evidence="2"/>
<dbReference type="Proteomes" id="UP000254621">
    <property type="component" value="Unassembled WGS sequence"/>
</dbReference>
<reference evidence="2 3" key="1">
    <citation type="submission" date="2018-06" db="EMBL/GenBank/DDBJ databases">
        <authorList>
            <consortium name="Pathogen Informatics"/>
            <person name="Doyle S."/>
        </authorList>
    </citation>
    <scope>NUCLEOTIDE SEQUENCE [LARGE SCALE GENOMIC DNA]</scope>
    <source>
        <strain evidence="2 3">NCTC13645</strain>
    </source>
</reference>
<dbReference type="Pfam" id="PF02769">
    <property type="entry name" value="AIRS_C"/>
    <property type="match status" value="1"/>
</dbReference>
<sequence length="77" mass="8498">MANPAHFRHSAKQGNLSLEDMLLTFNNGLGMVLAVAPDAVNAMMQQFNTHDEPAYIIGNYNHARLQTLNGRGKHHGQ</sequence>
<evidence type="ECO:0000313" key="2">
    <source>
        <dbReference type="EMBL" id="SUP58865.1"/>
    </source>
</evidence>
<dbReference type="AlphaFoldDB" id="A0A380P134"/>
<gene>
    <name evidence="2" type="primary">purM_3</name>
    <name evidence="2" type="ORF">NCTC13645_01114</name>
</gene>
<proteinExistence type="predicted"/>
<accession>A0A380P134</accession>
<dbReference type="SUPFAM" id="SSF56042">
    <property type="entry name" value="PurM C-terminal domain-like"/>
    <property type="match status" value="1"/>
</dbReference>
<feature type="domain" description="PurM-like C-terminal" evidence="1">
    <location>
        <begin position="17"/>
        <end position="59"/>
    </location>
</feature>
<dbReference type="Gene3D" id="3.90.650.10">
    <property type="entry name" value="PurM-like C-terminal domain"/>
    <property type="match status" value="1"/>
</dbReference>
<dbReference type="InterPro" id="IPR010918">
    <property type="entry name" value="PurM-like_C_dom"/>
</dbReference>
<dbReference type="GO" id="GO:0004641">
    <property type="term" value="F:phosphoribosylformylglycinamidine cyclo-ligase activity"/>
    <property type="evidence" value="ECO:0007669"/>
    <property type="project" value="UniProtKB-EC"/>
</dbReference>
<protein>
    <submittedName>
        <fullName evidence="2">Phosphoribosylformylglycinamidine cyclo-ligase</fullName>
        <ecNumber evidence="2">6.3.3.1</ecNumber>
    </submittedName>
</protein>
<keyword evidence="2" id="KW-0436">Ligase</keyword>
<evidence type="ECO:0000259" key="1">
    <source>
        <dbReference type="Pfam" id="PF02769"/>
    </source>
</evidence>
<evidence type="ECO:0000313" key="3">
    <source>
        <dbReference type="Proteomes" id="UP000254621"/>
    </source>
</evidence>
<dbReference type="EMBL" id="UHIV01000004">
    <property type="protein sequence ID" value="SUP58865.1"/>
    <property type="molecule type" value="Genomic_DNA"/>
</dbReference>
<dbReference type="InterPro" id="IPR036676">
    <property type="entry name" value="PurM-like_C_sf"/>
</dbReference>
<name>A0A380P134_WEIVI</name>